<sequence>MSDVIKNIIIEWDGAGGPDHAGSRRAAPIHFDSTSGQSRRNAWAHRRGYTS</sequence>
<protein>
    <submittedName>
        <fullName evidence="2">Uncharacterized protein</fullName>
    </submittedName>
</protein>
<dbReference type="STRING" id="1109412.BN1221_03402c"/>
<evidence type="ECO:0000313" key="3">
    <source>
        <dbReference type="Proteomes" id="UP000044377"/>
    </source>
</evidence>
<dbReference type="AlphaFoldDB" id="A0A0G4JYH7"/>
<reference evidence="3" key="1">
    <citation type="submission" date="2015-01" db="EMBL/GenBank/DDBJ databases">
        <authorList>
            <person name="Paterson Steve"/>
        </authorList>
    </citation>
    <scope>NUCLEOTIDE SEQUENCE [LARGE SCALE GENOMIC DNA]</scope>
    <source>
        <strain evidence="3">OBR1</strain>
    </source>
</reference>
<dbReference type="EMBL" id="CGIG01000001">
    <property type="protein sequence ID" value="CPR18785.1"/>
    <property type="molecule type" value="Genomic_DNA"/>
</dbReference>
<organism evidence="2 3">
    <name type="scientific">Brenneria goodwinii</name>
    <dbReference type="NCBI Taxonomy" id="1109412"/>
    <lineage>
        <taxon>Bacteria</taxon>
        <taxon>Pseudomonadati</taxon>
        <taxon>Pseudomonadota</taxon>
        <taxon>Gammaproteobacteria</taxon>
        <taxon>Enterobacterales</taxon>
        <taxon>Pectobacteriaceae</taxon>
        <taxon>Brenneria</taxon>
    </lineage>
</organism>
<name>A0A0G4JYH7_9GAMM</name>
<dbReference type="Proteomes" id="UP000044377">
    <property type="component" value="Unassembled WGS sequence"/>
</dbReference>
<accession>A0A0G4JYH7</accession>
<proteinExistence type="predicted"/>
<feature type="compositionally biased region" description="Basic residues" evidence="1">
    <location>
        <begin position="42"/>
        <end position="51"/>
    </location>
</feature>
<keyword evidence="3" id="KW-1185">Reference proteome</keyword>
<gene>
    <name evidence="2" type="ORF">BN1221_03402c</name>
</gene>
<evidence type="ECO:0000256" key="1">
    <source>
        <dbReference type="SAM" id="MobiDB-lite"/>
    </source>
</evidence>
<evidence type="ECO:0000313" key="2">
    <source>
        <dbReference type="EMBL" id="CPR18785.1"/>
    </source>
</evidence>
<feature type="region of interest" description="Disordered" evidence="1">
    <location>
        <begin position="15"/>
        <end position="51"/>
    </location>
</feature>